<dbReference type="InterPro" id="IPR001610">
    <property type="entry name" value="PAC"/>
</dbReference>
<sequence length="518" mass="59191">MLEDAPEEVARELTRSEREHVELTNTVDGIVWSTDARFRFTFVSKQAERLLGYPLQKWTQEPDFWLKHLHPEDQDWAPAFCMKAAMECRPHEFEYRMIAADGRVVWLRDIVTVISEDGVPSELRGIMVDVTEHRRAREHLEHMVSLLRATLESTADGVVVVDQRRRVTAYNKRFLEIWRMSDEFKKGWDGEKMLRYALTLVQHPEQFLERVETLRAAPDQEGVDTIELRDGRILERYSRPQRLGDTIVGRVWSYRDVTEERHARAERERLLREAEEAIRVRDDFLSIASHELKTPLTPLKLHLQVLRQRAVSGQPFPLQHVEKALAQVARLSGLINDLLDTSRIQAGRLELKHEPVPLQQLTREVLADLRSVCPQHTLEYEEPDEMLIIQGDRGRLAQVLVNLLENAIKYSPTGGLIRLTVDRYGAQALVSVMDTGIGIPSDQKAHLFERFFRARNAPISGFGGLGLGLYICRDIVERHGGRIWVESEVGSGSTFRFTLPVLEGAADAHALPAGPPGP</sequence>
<dbReference type="SUPFAM" id="SSF47384">
    <property type="entry name" value="Homodimeric domain of signal transducing histidine kinase"/>
    <property type="match status" value="1"/>
</dbReference>
<dbReference type="PROSITE" id="PS50113">
    <property type="entry name" value="PAC"/>
    <property type="match status" value="1"/>
</dbReference>
<dbReference type="InterPro" id="IPR003661">
    <property type="entry name" value="HisK_dim/P_dom"/>
</dbReference>
<keyword evidence="3" id="KW-0597">Phosphoprotein</keyword>
<dbReference type="InterPro" id="IPR005467">
    <property type="entry name" value="His_kinase_dom"/>
</dbReference>
<dbReference type="FunFam" id="3.30.565.10:FF:000006">
    <property type="entry name" value="Sensor histidine kinase WalK"/>
    <property type="match status" value="1"/>
</dbReference>
<dbReference type="InterPro" id="IPR004358">
    <property type="entry name" value="Sig_transdc_His_kin-like_C"/>
</dbReference>
<reference evidence="9 10" key="2">
    <citation type="submission" date="2016-12" db="EMBL/GenBank/DDBJ databases">
        <title>Draft Genome Sequence of Cystobacter ferrugineus Strain Cbfe23.</title>
        <authorList>
            <person name="Akbar S."/>
            <person name="Dowd S.E."/>
            <person name="Stevens D.C."/>
        </authorList>
    </citation>
    <scope>NUCLEOTIDE SEQUENCE [LARGE SCALE GENOMIC DNA]</scope>
    <source>
        <strain evidence="9 10">Cbfe23</strain>
    </source>
</reference>
<feature type="domain" description="Histidine kinase" evidence="6">
    <location>
        <begin position="287"/>
        <end position="503"/>
    </location>
</feature>
<organism evidence="9 10">
    <name type="scientific">Cystobacter ferrugineus</name>
    <dbReference type="NCBI Taxonomy" id="83449"/>
    <lineage>
        <taxon>Bacteria</taxon>
        <taxon>Pseudomonadati</taxon>
        <taxon>Myxococcota</taxon>
        <taxon>Myxococcia</taxon>
        <taxon>Myxococcales</taxon>
        <taxon>Cystobacterineae</taxon>
        <taxon>Archangiaceae</taxon>
        <taxon>Cystobacter</taxon>
    </lineage>
</organism>
<dbReference type="InterPro" id="IPR013655">
    <property type="entry name" value="PAS_fold_3"/>
</dbReference>
<feature type="domain" description="PAS" evidence="7">
    <location>
        <begin position="16"/>
        <end position="75"/>
    </location>
</feature>
<dbReference type="CDD" id="cd00082">
    <property type="entry name" value="HisKA"/>
    <property type="match status" value="1"/>
</dbReference>
<evidence type="ECO:0000313" key="9">
    <source>
        <dbReference type="EMBL" id="OJH38461.1"/>
    </source>
</evidence>
<feature type="domain" description="PAC" evidence="8">
    <location>
        <begin position="91"/>
        <end position="142"/>
    </location>
</feature>
<dbReference type="InterPro" id="IPR000014">
    <property type="entry name" value="PAS"/>
</dbReference>
<dbReference type="Pfam" id="PF02518">
    <property type="entry name" value="HATPase_c"/>
    <property type="match status" value="1"/>
</dbReference>
<dbReference type="InterPro" id="IPR035965">
    <property type="entry name" value="PAS-like_dom_sf"/>
</dbReference>
<comment type="catalytic activity">
    <reaction evidence="1">
        <text>ATP + protein L-histidine = ADP + protein N-phospho-L-histidine.</text>
        <dbReference type="EC" id="2.7.13.3"/>
    </reaction>
</comment>
<dbReference type="EC" id="2.7.13.3" evidence="2"/>
<dbReference type="SUPFAM" id="SSF55874">
    <property type="entry name" value="ATPase domain of HSP90 chaperone/DNA topoisomerase II/histidine kinase"/>
    <property type="match status" value="1"/>
</dbReference>
<dbReference type="Gene3D" id="3.30.450.20">
    <property type="entry name" value="PAS domain"/>
    <property type="match status" value="2"/>
</dbReference>
<gene>
    <name evidence="9" type="ORF">BON30_23190</name>
</gene>
<dbReference type="NCBIfam" id="TIGR00229">
    <property type="entry name" value="sensory_box"/>
    <property type="match status" value="1"/>
</dbReference>
<dbReference type="InterPro" id="IPR036890">
    <property type="entry name" value="HATPase_C_sf"/>
</dbReference>
<evidence type="ECO:0000256" key="4">
    <source>
        <dbReference type="ARBA" id="ARBA00022679"/>
    </source>
</evidence>
<dbReference type="PROSITE" id="PS50109">
    <property type="entry name" value="HIS_KIN"/>
    <property type="match status" value="1"/>
</dbReference>
<name>A0A1L9B897_9BACT</name>
<evidence type="ECO:0000256" key="1">
    <source>
        <dbReference type="ARBA" id="ARBA00000085"/>
    </source>
</evidence>
<dbReference type="SMART" id="SM00091">
    <property type="entry name" value="PAS"/>
    <property type="match status" value="2"/>
</dbReference>
<dbReference type="EMBL" id="MPIN01000006">
    <property type="protein sequence ID" value="OJH38461.1"/>
    <property type="molecule type" value="Genomic_DNA"/>
</dbReference>
<dbReference type="InterPro" id="IPR003594">
    <property type="entry name" value="HATPase_dom"/>
</dbReference>
<dbReference type="Pfam" id="PF00512">
    <property type="entry name" value="HisKA"/>
    <property type="match status" value="1"/>
</dbReference>
<keyword evidence="4" id="KW-0808">Transferase</keyword>
<dbReference type="CDD" id="cd00130">
    <property type="entry name" value="PAS"/>
    <property type="match status" value="1"/>
</dbReference>
<dbReference type="SMART" id="SM00388">
    <property type="entry name" value="HisKA"/>
    <property type="match status" value="1"/>
</dbReference>
<dbReference type="Gene3D" id="3.30.565.10">
    <property type="entry name" value="Histidine kinase-like ATPase, C-terminal domain"/>
    <property type="match status" value="1"/>
</dbReference>
<dbReference type="SMART" id="SM00086">
    <property type="entry name" value="PAC"/>
    <property type="match status" value="1"/>
</dbReference>
<dbReference type="AlphaFoldDB" id="A0A1L9B897"/>
<accession>A0A1L9B897</accession>
<dbReference type="STRING" id="83449.BON30_23190"/>
<evidence type="ECO:0000313" key="10">
    <source>
        <dbReference type="Proteomes" id="UP000182229"/>
    </source>
</evidence>
<comment type="caution">
    <text evidence="9">The sequence shown here is derived from an EMBL/GenBank/DDBJ whole genome shotgun (WGS) entry which is preliminary data.</text>
</comment>
<dbReference type="InterPro" id="IPR036097">
    <property type="entry name" value="HisK_dim/P_sf"/>
</dbReference>
<dbReference type="SUPFAM" id="SSF55785">
    <property type="entry name" value="PYP-like sensor domain (PAS domain)"/>
    <property type="match status" value="2"/>
</dbReference>
<dbReference type="Pfam" id="PF08447">
    <property type="entry name" value="PAS_3"/>
    <property type="match status" value="1"/>
</dbReference>
<dbReference type="Gene3D" id="1.10.287.130">
    <property type="match status" value="1"/>
</dbReference>
<dbReference type="Pfam" id="PF12860">
    <property type="entry name" value="PAS_7"/>
    <property type="match status" value="1"/>
</dbReference>
<evidence type="ECO:0000259" key="8">
    <source>
        <dbReference type="PROSITE" id="PS50113"/>
    </source>
</evidence>
<keyword evidence="10" id="KW-1185">Reference proteome</keyword>
<dbReference type="PANTHER" id="PTHR43047">
    <property type="entry name" value="TWO-COMPONENT HISTIDINE PROTEIN KINASE"/>
    <property type="match status" value="1"/>
</dbReference>
<dbReference type="InterPro" id="IPR000700">
    <property type="entry name" value="PAS-assoc_C"/>
</dbReference>
<dbReference type="SMART" id="SM00387">
    <property type="entry name" value="HATPase_c"/>
    <property type="match status" value="1"/>
</dbReference>
<dbReference type="PROSITE" id="PS50112">
    <property type="entry name" value="PAS"/>
    <property type="match status" value="1"/>
</dbReference>
<dbReference type="GO" id="GO:0000155">
    <property type="term" value="F:phosphorelay sensor kinase activity"/>
    <property type="evidence" value="ECO:0007669"/>
    <property type="project" value="InterPro"/>
</dbReference>
<dbReference type="GO" id="GO:0009927">
    <property type="term" value="F:histidine phosphotransfer kinase activity"/>
    <property type="evidence" value="ECO:0007669"/>
    <property type="project" value="TreeGrafter"/>
</dbReference>
<dbReference type="GO" id="GO:0005886">
    <property type="term" value="C:plasma membrane"/>
    <property type="evidence" value="ECO:0007669"/>
    <property type="project" value="TreeGrafter"/>
</dbReference>
<evidence type="ECO:0000259" key="7">
    <source>
        <dbReference type="PROSITE" id="PS50112"/>
    </source>
</evidence>
<dbReference type="PANTHER" id="PTHR43047:SF72">
    <property type="entry name" value="OSMOSENSING HISTIDINE PROTEIN KINASE SLN1"/>
    <property type="match status" value="1"/>
</dbReference>
<protein>
    <recommendedName>
        <fullName evidence="2">histidine kinase</fullName>
        <ecNumber evidence="2">2.7.13.3</ecNumber>
    </recommendedName>
</protein>
<evidence type="ECO:0000256" key="2">
    <source>
        <dbReference type="ARBA" id="ARBA00012438"/>
    </source>
</evidence>
<dbReference type="PRINTS" id="PR00344">
    <property type="entry name" value="BCTRLSENSOR"/>
</dbReference>
<dbReference type="Proteomes" id="UP000182229">
    <property type="component" value="Unassembled WGS sequence"/>
</dbReference>
<evidence type="ECO:0000256" key="5">
    <source>
        <dbReference type="ARBA" id="ARBA00022777"/>
    </source>
</evidence>
<keyword evidence="5 9" id="KW-0418">Kinase</keyword>
<evidence type="ECO:0000259" key="6">
    <source>
        <dbReference type="PROSITE" id="PS50109"/>
    </source>
</evidence>
<evidence type="ECO:0000256" key="3">
    <source>
        <dbReference type="ARBA" id="ARBA00022553"/>
    </source>
</evidence>
<reference evidence="10" key="1">
    <citation type="submission" date="2016-11" db="EMBL/GenBank/DDBJ databases">
        <authorList>
            <person name="Shukria A."/>
            <person name="Stevens D.C."/>
        </authorList>
    </citation>
    <scope>NUCLEOTIDE SEQUENCE [LARGE SCALE GENOMIC DNA]</scope>
    <source>
        <strain evidence="10">Cbfe23</strain>
    </source>
</reference>
<dbReference type="CDD" id="cd00075">
    <property type="entry name" value="HATPase"/>
    <property type="match status" value="1"/>
</dbReference>
<proteinExistence type="predicted"/>